<dbReference type="PANTHER" id="PTHR13789">
    <property type="entry name" value="MONOOXYGENASE"/>
    <property type="match status" value="1"/>
</dbReference>
<comment type="caution">
    <text evidence="4">The sequence shown here is derived from an EMBL/GenBank/DDBJ whole genome shotgun (WGS) entry which is preliminary data.</text>
</comment>
<dbReference type="Gene3D" id="3.50.50.60">
    <property type="entry name" value="FAD/NAD(P)-binding domain"/>
    <property type="match status" value="1"/>
</dbReference>
<dbReference type="Pfam" id="PF01494">
    <property type="entry name" value="FAD_binding_3"/>
    <property type="match status" value="1"/>
</dbReference>
<dbReference type="EMBL" id="JBDLNU010000002">
    <property type="protein sequence ID" value="MFM1727925.1"/>
    <property type="molecule type" value="Genomic_DNA"/>
</dbReference>
<gene>
    <name evidence="4" type="ORF">ABEU19_001393</name>
</gene>
<proteinExistence type="predicted"/>
<keyword evidence="5" id="KW-1185">Reference proteome</keyword>
<dbReference type="PRINTS" id="PR00420">
    <property type="entry name" value="RNGMNOXGNASE"/>
</dbReference>
<keyword evidence="2 4" id="KW-0503">Monooxygenase</keyword>
<feature type="domain" description="FAD-binding" evidence="3">
    <location>
        <begin position="2"/>
        <end position="341"/>
    </location>
</feature>
<evidence type="ECO:0000313" key="5">
    <source>
        <dbReference type="Proteomes" id="UP001629744"/>
    </source>
</evidence>
<dbReference type="SUPFAM" id="SSF51905">
    <property type="entry name" value="FAD/NAD(P)-binding domain"/>
    <property type="match status" value="1"/>
</dbReference>
<evidence type="ECO:0000259" key="3">
    <source>
        <dbReference type="Pfam" id="PF01494"/>
    </source>
</evidence>
<sequence length="386" mass="41169">MRVGIVGAGIGGLCTAIGLQRAGASVTVFERADELRPGGSGLSVFTNGVRALDALGIGDAFRSMTSAETRELRGGQRRPDGTWLATIPSDAVTELRVADRADLHRLLSSALEPGTVHLAAQVTAATPDGGLHIREAGGRNRIEHFDLVVAADGLRSAIRAGWRSDPGVRYARYSAWRAITSTPTDLGGEAGETWGTGLRFGIAPLADGRVYWFAVATMPEHEQVEDEFARVEQLFGDWHAPIPQLLDATAPDAVHRLPINELAGRLPSFRQGRVVLLGDAAHAMTPNLGQGGGQAMEDAATLAALLRTLAPQPTPDPAELETALARYDGLRRPRTQKIAQRSRAIGTLTHRYGPGVTAVRDLVVRLTPGAALGRQLQRIQNWNPPS</sequence>
<protein>
    <submittedName>
        <fullName evidence="4">FAD-dependent monooxygenase</fullName>
    </submittedName>
</protein>
<reference evidence="4 5" key="1">
    <citation type="submission" date="2023-11" db="EMBL/GenBank/DDBJ databases">
        <authorList>
            <person name="Val-Calvo J."/>
            <person name="Scortti M."/>
            <person name="Vazquez-Boland J."/>
        </authorList>
    </citation>
    <scope>NUCLEOTIDE SEQUENCE [LARGE SCALE GENOMIC DNA]</scope>
    <source>
        <strain evidence="4 5">DSM 46662</strain>
    </source>
</reference>
<evidence type="ECO:0000313" key="4">
    <source>
        <dbReference type="EMBL" id="MFM1727925.1"/>
    </source>
</evidence>
<accession>A0ABW9FQQ9</accession>
<dbReference type="PANTHER" id="PTHR13789:SF309">
    <property type="entry name" value="PUTATIVE (AFU_ORTHOLOGUE AFUA_6G14510)-RELATED"/>
    <property type="match status" value="1"/>
</dbReference>
<dbReference type="InterPro" id="IPR002938">
    <property type="entry name" value="FAD-bd"/>
</dbReference>
<dbReference type="Proteomes" id="UP001629744">
    <property type="component" value="Unassembled WGS sequence"/>
</dbReference>
<keyword evidence="1" id="KW-0560">Oxidoreductase</keyword>
<dbReference type="RefSeq" id="WP_348604359.1">
    <property type="nucleotide sequence ID" value="NZ_CP157276.1"/>
</dbReference>
<dbReference type="InterPro" id="IPR036188">
    <property type="entry name" value="FAD/NAD-bd_sf"/>
</dbReference>
<evidence type="ECO:0000256" key="1">
    <source>
        <dbReference type="ARBA" id="ARBA00023002"/>
    </source>
</evidence>
<organism evidence="4 5">
    <name type="scientific">Prescottella soli</name>
    <dbReference type="NCBI Taxonomy" id="1543852"/>
    <lineage>
        <taxon>Bacteria</taxon>
        <taxon>Bacillati</taxon>
        <taxon>Actinomycetota</taxon>
        <taxon>Actinomycetes</taxon>
        <taxon>Mycobacteriales</taxon>
        <taxon>Nocardiaceae</taxon>
        <taxon>Prescottella</taxon>
    </lineage>
</organism>
<dbReference type="InterPro" id="IPR050493">
    <property type="entry name" value="FAD-dep_Monooxygenase_BioMet"/>
</dbReference>
<dbReference type="GO" id="GO:0004497">
    <property type="term" value="F:monooxygenase activity"/>
    <property type="evidence" value="ECO:0007669"/>
    <property type="project" value="UniProtKB-KW"/>
</dbReference>
<evidence type="ECO:0000256" key="2">
    <source>
        <dbReference type="ARBA" id="ARBA00023033"/>
    </source>
</evidence>
<name>A0ABW9FQQ9_9NOCA</name>